<dbReference type="CDD" id="cd02440">
    <property type="entry name" value="AdoMet_MTases"/>
    <property type="match status" value="1"/>
</dbReference>
<dbReference type="Proteomes" id="UP001176521">
    <property type="component" value="Unassembled WGS sequence"/>
</dbReference>
<gene>
    <name evidence="2" type="ORF">OC842_005276</name>
</gene>
<organism evidence="2 3">
    <name type="scientific">Tilletia horrida</name>
    <dbReference type="NCBI Taxonomy" id="155126"/>
    <lineage>
        <taxon>Eukaryota</taxon>
        <taxon>Fungi</taxon>
        <taxon>Dikarya</taxon>
        <taxon>Basidiomycota</taxon>
        <taxon>Ustilaginomycotina</taxon>
        <taxon>Exobasidiomycetes</taxon>
        <taxon>Tilletiales</taxon>
        <taxon>Tilletiaceae</taxon>
        <taxon>Tilletia</taxon>
    </lineage>
</organism>
<sequence length="597" mass="63715">MAQSASGPAPAPAPSSLVLNTLTHAYDASVSALTTAGFGPLVALSKLTVCALLSRLQVGQLEIIDSQGNSVLYGDPTLRAKAAVHADAAGGTALTKSAAPATRTPESEPESDEGEGEAASSASSSHSTLAPSPAPGGAASPSKPVSSSPSAAQPPRAVLKVINDAFWIRMFVGADLGFAEAYMAGEVETPDLGACFALFIHNRQALSNLNTGLFASLSSKLQSLLNRQYANTRSGSLKNIGAHYDISNTMYDAFLSRDMTYSCGVFPTLDADLLKPSLSALDPATALLGKLAGSTNGATASAASKLAAATQAAGNASANEFAADDLEDSQIRKLRMHIARANIQPGHRVLEIGTGWGSFAMEAVRLTGCTVDSLTLSVEQKALAEARIAQAGLSSQITVHLLDYRDMPAHWTDAFDRVVSIEMLEAVGIEFLETYFTVVSRVLKRNGGVAVFQCITIPEDRFETYKDEVEFIKKYIFPGGCLPSVTRLFEAARVGSKGTLIPEGLINIGPHYARTLREWCRRFEAQFDAQIAPALIRDHPEIRRLGPVEQAKEVEVFRKKWIYYFVYCEVGFSERVIGDHILTFVREGNTTYPAVCA</sequence>
<evidence type="ECO:0000313" key="2">
    <source>
        <dbReference type="EMBL" id="KAK0526150.1"/>
    </source>
</evidence>
<dbReference type="PANTHER" id="PTHR43667:SF2">
    <property type="entry name" value="FATTY ACID C-METHYL TRANSFERASE"/>
    <property type="match status" value="1"/>
</dbReference>
<protein>
    <recommendedName>
        <fullName evidence="4">Cyclopropane-fatty-acyl-phospholipid synthase</fullName>
    </recommendedName>
</protein>
<accession>A0AAN6JIS1</accession>
<evidence type="ECO:0000313" key="3">
    <source>
        <dbReference type="Proteomes" id="UP001176521"/>
    </source>
</evidence>
<evidence type="ECO:0008006" key="4">
    <source>
        <dbReference type="Google" id="ProtNLM"/>
    </source>
</evidence>
<dbReference type="AlphaFoldDB" id="A0AAN6JIS1"/>
<dbReference type="Pfam" id="PF02353">
    <property type="entry name" value="CMAS"/>
    <property type="match status" value="2"/>
</dbReference>
<comment type="caution">
    <text evidence="2">The sequence shown here is derived from an EMBL/GenBank/DDBJ whole genome shotgun (WGS) entry which is preliminary data.</text>
</comment>
<dbReference type="PANTHER" id="PTHR43667">
    <property type="entry name" value="CYCLOPROPANE-FATTY-ACYL-PHOSPHOLIPID SYNTHASE"/>
    <property type="match status" value="1"/>
</dbReference>
<dbReference type="EMBL" id="JAPDMQ010000365">
    <property type="protein sequence ID" value="KAK0526150.1"/>
    <property type="molecule type" value="Genomic_DNA"/>
</dbReference>
<feature type="region of interest" description="Disordered" evidence="1">
    <location>
        <begin position="93"/>
        <end position="154"/>
    </location>
</feature>
<dbReference type="InterPro" id="IPR050723">
    <property type="entry name" value="CFA/CMAS"/>
</dbReference>
<name>A0AAN6JIS1_9BASI</name>
<reference evidence="2" key="1">
    <citation type="journal article" date="2023" name="PhytoFront">
        <title>Draft Genome Resources of Seven Strains of Tilletia horrida, Causal Agent of Kernel Smut of Rice.</title>
        <authorList>
            <person name="Khanal S."/>
            <person name="Antony Babu S."/>
            <person name="Zhou X.G."/>
        </authorList>
    </citation>
    <scope>NUCLEOTIDE SEQUENCE</scope>
    <source>
        <strain evidence="2">TX3</strain>
    </source>
</reference>
<evidence type="ECO:0000256" key="1">
    <source>
        <dbReference type="SAM" id="MobiDB-lite"/>
    </source>
</evidence>
<proteinExistence type="predicted"/>
<feature type="compositionally biased region" description="Low complexity" evidence="1">
    <location>
        <begin position="117"/>
        <end position="154"/>
    </location>
</feature>
<dbReference type="SUPFAM" id="SSF53335">
    <property type="entry name" value="S-adenosyl-L-methionine-dependent methyltransferases"/>
    <property type="match status" value="1"/>
</dbReference>
<keyword evidence="3" id="KW-1185">Reference proteome</keyword>
<dbReference type="InterPro" id="IPR029063">
    <property type="entry name" value="SAM-dependent_MTases_sf"/>
</dbReference>
<feature type="compositionally biased region" description="Acidic residues" evidence="1">
    <location>
        <begin position="107"/>
        <end position="116"/>
    </location>
</feature>
<dbReference type="Gene3D" id="3.40.50.150">
    <property type="entry name" value="Vaccinia Virus protein VP39"/>
    <property type="match status" value="1"/>
</dbReference>